<dbReference type="Gene3D" id="1.50.10.10">
    <property type="match status" value="2"/>
</dbReference>
<keyword evidence="13" id="KW-1185">Reference proteome</keyword>
<keyword evidence="11" id="KW-1133">Transmembrane helix</keyword>
<comment type="catalytic activity">
    <reaction evidence="8">
        <text>an N-acyl-D-glucosamine = an N-acyl-D-mannosamine</text>
        <dbReference type="Rhea" id="RHEA:19033"/>
        <dbReference type="ChEBI" id="CHEBI:16062"/>
        <dbReference type="ChEBI" id="CHEBI:17274"/>
        <dbReference type="EC" id="5.1.3.8"/>
    </reaction>
    <physiologicalReaction direction="left-to-right" evidence="8">
        <dbReference type="Rhea" id="RHEA:19034"/>
    </physiologicalReaction>
    <physiologicalReaction direction="right-to-left" evidence="8">
        <dbReference type="Rhea" id="RHEA:19035"/>
    </physiologicalReaction>
</comment>
<evidence type="ECO:0000256" key="4">
    <source>
        <dbReference type="ARBA" id="ARBA00023235"/>
    </source>
</evidence>
<evidence type="ECO:0000256" key="1">
    <source>
        <dbReference type="ARBA" id="ARBA00008558"/>
    </source>
</evidence>
<dbReference type="OrthoDB" id="414129at2759"/>
<dbReference type="AlphaFoldDB" id="A0A812J9H6"/>
<organism evidence="12 13">
    <name type="scientific">Symbiodinium natans</name>
    <dbReference type="NCBI Taxonomy" id="878477"/>
    <lineage>
        <taxon>Eukaryota</taxon>
        <taxon>Sar</taxon>
        <taxon>Alveolata</taxon>
        <taxon>Dinophyceae</taxon>
        <taxon>Suessiales</taxon>
        <taxon>Symbiodiniaceae</taxon>
        <taxon>Symbiodinium</taxon>
    </lineage>
</organism>
<dbReference type="PANTHER" id="PTHR15108">
    <property type="entry name" value="N-ACYLGLUCOSAMINE-2-EPIMERASE"/>
    <property type="match status" value="1"/>
</dbReference>
<proteinExistence type="inferred from homology"/>
<feature type="region of interest" description="Disordered" evidence="10">
    <location>
        <begin position="270"/>
        <end position="289"/>
    </location>
</feature>
<evidence type="ECO:0000256" key="6">
    <source>
        <dbReference type="ARBA" id="ARBA00031909"/>
    </source>
</evidence>
<dbReference type="InterPro" id="IPR012341">
    <property type="entry name" value="6hp_glycosidase-like_sf"/>
</dbReference>
<keyword evidence="4" id="KW-0413">Isomerase</keyword>
<comment type="caution">
    <text evidence="12">The sequence shown here is derived from an EMBL/GenBank/DDBJ whole genome shotgun (WGS) entry which is preliminary data.</text>
</comment>
<evidence type="ECO:0000256" key="10">
    <source>
        <dbReference type="SAM" id="MobiDB-lite"/>
    </source>
</evidence>
<reference evidence="12" key="1">
    <citation type="submission" date="2021-02" db="EMBL/GenBank/DDBJ databases">
        <authorList>
            <person name="Dougan E. K."/>
            <person name="Rhodes N."/>
            <person name="Thang M."/>
            <person name="Chan C."/>
        </authorList>
    </citation>
    <scope>NUCLEOTIDE SEQUENCE</scope>
</reference>
<dbReference type="Proteomes" id="UP000604046">
    <property type="component" value="Unassembled WGS sequence"/>
</dbReference>
<dbReference type="SUPFAM" id="SSF48208">
    <property type="entry name" value="Six-hairpin glycosidases"/>
    <property type="match status" value="1"/>
</dbReference>
<comment type="subunit">
    <text evidence="9">Homodimer. Forms a heterodimer with renin and inhibits its activity.</text>
</comment>
<sequence>MTERLPTSSTYGAEEVLEDALRGGFSDSVLITMNAYQRAEADPAQRSAYDKAVLGTLYYHNWFTGRKSECPTQISSCSRFFLSHAFWVGIAGMGQDPAQLRDRALSVSLTPAEVLAFDEAAATQNALYTYGSMPREVVQRLSANWTNECDIKGNLIIGVSVLSTADHPVPCPSDLRYQEVERVVPRLMPASAYTQSWFFVFYYDLRPFVQAEAAFSIVTTVFICVILCIASIMFTSTANALVLAPVEKMMRKVEAIRSNPLAATKLADDEFQREERERRKKAEQSKSRWKQLKDPGALCRPLAGGGRPAYLLDFFMICACPQSASIKALDPSGGFFQSFYIDGRKFNPEFRQIVSSSRMVINFMLAGKLLQDPKLVEIGRHGLEYIEKVHYIPAKQSYAFTVRNHKPEDMVEQAYGYAFILAAHAAARAAGAPWLKNMYSASCGTARRSVRRFQVAKDNADVGRVFDLLERKFWLPDKGAYLDTISAEGVVDNSYRGQNSNMHMCEALIAAYEATKETRYLDRAEVLAETFAAHLGQKESQNGSHRIESSRKLAAKGGGLPIVVHWVPSQGLVDPAGRGAGCLRVALDCIRIRGGGFVWEHYDVNFEIDWASWIPQHLALFASDAPSTQEYNKNDPTNIYRPWGFQPGHQIEWAKNLLNIYRHRPKFWMVNRAKELFDGAWELSWDECHGGLVYGFGPDRKWCDSEKYFWVQGESIATASLLYEATKDPKYIEKYVCLWQYCWKHWVDHEHGGWLCFKMSRSNERTNDEKAMCDQVQSLVTRERVLLAEAIAGGKCDYHTLVSCVEALRPFK</sequence>
<evidence type="ECO:0000256" key="3">
    <source>
        <dbReference type="ARBA" id="ARBA00014959"/>
    </source>
</evidence>
<evidence type="ECO:0000256" key="5">
    <source>
        <dbReference type="ARBA" id="ARBA00031608"/>
    </source>
</evidence>
<name>A0A812J9H6_9DINO</name>
<evidence type="ECO:0000256" key="9">
    <source>
        <dbReference type="ARBA" id="ARBA00046544"/>
    </source>
</evidence>
<feature type="transmembrane region" description="Helical" evidence="11">
    <location>
        <begin position="215"/>
        <end position="242"/>
    </location>
</feature>
<evidence type="ECO:0000313" key="13">
    <source>
        <dbReference type="Proteomes" id="UP000604046"/>
    </source>
</evidence>
<evidence type="ECO:0000313" key="12">
    <source>
        <dbReference type="EMBL" id="CAE7198741.1"/>
    </source>
</evidence>
<keyword evidence="11" id="KW-0812">Transmembrane</keyword>
<protein>
    <recommendedName>
        <fullName evidence="3">N-acylglucosamine 2-epimerase</fullName>
        <ecNumber evidence="2">5.1.3.8</ecNumber>
    </recommendedName>
    <alternativeName>
        <fullName evidence="7">GlcNAc 2-epimerase</fullName>
    </alternativeName>
    <alternativeName>
        <fullName evidence="5">N-acetyl-D-glucosamine 2-epimerase</fullName>
    </alternativeName>
    <alternativeName>
        <fullName evidence="6">Renin-binding protein</fullName>
    </alternativeName>
</protein>
<dbReference type="EC" id="5.1.3.8" evidence="2"/>
<gene>
    <name evidence="12" type="primary">yihS</name>
    <name evidence="12" type="ORF">SNAT2548_LOCUS5763</name>
</gene>
<feature type="compositionally biased region" description="Basic and acidic residues" evidence="10">
    <location>
        <begin position="270"/>
        <end position="286"/>
    </location>
</feature>
<accession>A0A812J9H6</accession>
<comment type="similarity">
    <text evidence="1">Belongs to the N-acylglucosamine 2-epimerase family.</text>
</comment>
<dbReference type="GO" id="GO:0050121">
    <property type="term" value="F:N-acylglucosamine 2-epimerase activity"/>
    <property type="evidence" value="ECO:0007669"/>
    <property type="project" value="UniProtKB-EC"/>
</dbReference>
<evidence type="ECO:0000256" key="7">
    <source>
        <dbReference type="ARBA" id="ARBA00033215"/>
    </source>
</evidence>
<dbReference type="GO" id="GO:0005975">
    <property type="term" value="P:carbohydrate metabolic process"/>
    <property type="evidence" value="ECO:0007669"/>
    <property type="project" value="InterPro"/>
</dbReference>
<dbReference type="EMBL" id="CAJNDS010000372">
    <property type="protein sequence ID" value="CAE7198741.1"/>
    <property type="molecule type" value="Genomic_DNA"/>
</dbReference>
<dbReference type="InterPro" id="IPR008928">
    <property type="entry name" value="6-hairpin_glycosidase_sf"/>
</dbReference>
<dbReference type="Pfam" id="PF07221">
    <property type="entry name" value="GlcNAc_2-epim"/>
    <property type="match status" value="2"/>
</dbReference>
<keyword evidence="11" id="KW-0472">Membrane</keyword>
<evidence type="ECO:0000256" key="8">
    <source>
        <dbReference type="ARBA" id="ARBA00034243"/>
    </source>
</evidence>
<dbReference type="InterPro" id="IPR010819">
    <property type="entry name" value="AGE/CE"/>
</dbReference>
<evidence type="ECO:0000256" key="2">
    <source>
        <dbReference type="ARBA" id="ARBA00013176"/>
    </source>
</evidence>
<evidence type="ECO:0000256" key="11">
    <source>
        <dbReference type="SAM" id="Phobius"/>
    </source>
</evidence>